<dbReference type="SUPFAM" id="SSF46689">
    <property type="entry name" value="Homeodomain-like"/>
    <property type="match status" value="2"/>
</dbReference>
<dbReference type="SMART" id="SM00342">
    <property type="entry name" value="HTH_ARAC"/>
    <property type="match status" value="1"/>
</dbReference>
<evidence type="ECO:0000256" key="2">
    <source>
        <dbReference type="ARBA" id="ARBA00023163"/>
    </source>
</evidence>
<dbReference type="Pfam" id="PF06719">
    <property type="entry name" value="AraC_N"/>
    <property type="match status" value="1"/>
</dbReference>
<dbReference type="Pfam" id="PF12833">
    <property type="entry name" value="HTH_18"/>
    <property type="match status" value="1"/>
</dbReference>
<feature type="domain" description="HTH araC/xylS-type" evidence="3">
    <location>
        <begin position="191"/>
        <end position="289"/>
    </location>
</feature>
<reference evidence="4 5" key="1">
    <citation type="submission" date="2017-08" db="EMBL/GenBank/DDBJ databases">
        <title>Halovibrio sewagensis sp. nov., isolated from wastewater of high salinity.</title>
        <authorList>
            <person name="Dong X."/>
            <person name="Zhang G."/>
        </authorList>
    </citation>
    <scope>NUCLEOTIDE SEQUENCE [LARGE SCALE GENOMIC DNA]</scope>
    <source>
        <strain evidence="4 5">YL5-2</strain>
    </source>
</reference>
<dbReference type="InterPro" id="IPR009594">
    <property type="entry name" value="Tscrpt_reg_HTH_AraC_N"/>
</dbReference>
<dbReference type="OrthoDB" id="34150at2"/>
<keyword evidence="5" id="KW-1185">Reference proteome</keyword>
<dbReference type="GO" id="GO:0003700">
    <property type="term" value="F:DNA-binding transcription factor activity"/>
    <property type="evidence" value="ECO:0007669"/>
    <property type="project" value="InterPro"/>
</dbReference>
<dbReference type="RefSeq" id="WP_095617295.1">
    <property type="nucleotide sequence ID" value="NZ_NSKD01000003.1"/>
</dbReference>
<dbReference type="PANTHER" id="PTHR43436">
    <property type="entry name" value="ARAC-FAMILY TRANSCRIPTIONAL REGULATOR"/>
    <property type="match status" value="1"/>
</dbReference>
<accession>A0A2A2F6U8</accession>
<keyword evidence="2" id="KW-0804">Transcription</keyword>
<comment type="caution">
    <text evidence="4">The sequence shown here is derived from an EMBL/GenBank/DDBJ whole genome shotgun (WGS) entry which is preliminary data.</text>
</comment>
<evidence type="ECO:0000313" key="4">
    <source>
        <dbReference type="EMBL" id="PAU80454.1"/>
    </source>
</evidence>
<name>A0A2A2F6U8_9GAMM</name>
<keyword evidence="1" id="KW-0805">Transcription regulation</keyword>
<dbReference type="EMBL" id="NSKD01000003">
    <property type="protein sequence ID" value="PAU80454.1"/>
    <property type="molecule type" value="Genomic_DNA"/>
</dbReference>
<dbReference type="InterPro" id="IPR009057">
    <property type="entry name" value="Homeodomain-like_sf"/>
</dbReference>
<sequence>MAGIAEVKDLVERHTNVEGVCTTAIPRLSLYRFSRMLEALHGVYEPSVCIVVQGRKRVIAGEHLCTYDVENYLLVSADVPVVGQVLEASRDHPFLAMLMHLDAATLAELMLETDVEEPNHGITGSALAVSTVEPDLLDACARLLRLLDSPEDVPVLAPLVEREILYRLLRGGQSQRLSQLATTESRLHDIKRSIGCIRENYREPLSVEALASEARMSTSALYHHFRAVTGLSPLQYQKHLRLQEARRLMLGGEMNAATAGYSVGYESPSQFSREYRRLFGAPPARDIARLPLSSLEPI</sequence>
<dbReference type="InterPro" id="IPR018060">
    <property type="entry name" value="HTH_AraC"/>
</dbReference>
<proteinExistence type="predicted"/>
<dbReference type="PROSITE" id="PS01124">
    <property type="entry name" value="HTH_ARAC_FAMILY_2"/>
    <property type="match status" value="1"/>
</dbReference>
<evidence type="ECO:0000256" key="1">
    <source>
        <dbReference type="ARBA" id="ARBA00023015"/>
    </source>
</evidence>
<evidence type="ECO:0000313" key="5">
    <source>
        <dbReference type="Proteomes" id="UP000218896"/>
    </source>
</evidence>
<dbReference type="Gene3D" id="1.10.10.60">
    <property type="entry name" value="Homeodomain-like"/>
    <property type="match status" value="1"/>
</dbReference>
<dbReference type="PANTHER" id="PTHR43436:SF1">
    <property type="entry name" value="TRANSCRIPTIONAL REGULATORY PROTEIN"/>
    <property type="match status" value="1"/>
</dbReference>
<dbReference type="Proteomes" id="UP000218896">
    <property type="component" value="Unassembled WGS sequence"/>
</dbReference>
<evidence type="ECO:0000259" key="3">
    <source>
        <dbReference type="PROSITE" id="PS01124"/>
    </source>
</evidence>
<protein>
    <submittedName>
        <fullName evidence="4">AraC family transcriptional regulator CmrA</fullName>
    </submittedName>
</protein>
<dbReference type="GO" id="GO:0043565">
    <property type="term" value="F:sequence-specific DNA binding"/>
    <property type="evidence" value="ECO:0007669"/>
    <property type="project" value="InterPro"/>
</dbReference>
<dbReference type="AlphaFoldDB" id="A0A2A2F6U8"/>
<organism evidence="4 5">
    <name type="scientific">Halovibrio salipaludis</name>
    <dbReference type="NCBI Taxonomy" id="2032626"/>
    <lineage>
        <taxon>Bacteria</taxon>
        <taxon>Pseudomonadati</taxon>
        <taxon>Pseudomonadota</taxon>
        <taxon>Gammaproteobacteria</taxon>
        <taxon>Oceanospirillales</taxon>
        <taxon>Halomonadaceae</taxon>
        <taxon>Halovibrio</taxon>
    </lineage>
</organism>
<gene>
    <name evidence="4" type="ORF">CK501_08385</name>
</gene>